<evidence type="ECO:0000313" key="3">
    <source>
        <dbReference type="EMBL" id="CDO53961.1"/>
    </source>
</evidence>
<feature type="compositionally biased region" description="Basic and acidic residues" evidence="1">
    <location>
        <begin position="54"/>
        <end position="64"/>
    </location>
</feature>
<evidence type="ECO:0000313" key="4">
    <source>
        <dbReference type="Proteomes" id="UP000242525"/>
    </source>
</evidence>
<dbReference type="STRING" id="1173061.A0A0J9X9M0"/>
<feature type="compositionally biased region" description="Low complexity" evidence="1">
    <location>
        <begin position="66"/>
        <end position="90"/>
    </location>
</feature>
<feature type="compositionally biased region" description="Polar residues" evidence="1">
    <location>
        <begin position="1"/>
        <end position="12"/>
    </location>
</feature>
<dbReference type="GO" id="GO:0070086">
    <property type="term" value="P:ubiquitin-dependent endocytosis"/>
    <property type="evidence" value="ECO:0007669"/>
    <property type="project" value="TreeGrafter"/>
</dbReference>
<comment type="caution">
    <text evidence="3">The sequence shown here is derived from an EMBL/GenBank/DDBJ whole genome shotgun (WGS) entry which is preliminary data.</text>
</comment>
<dbReference type="GO" id="GO:0031625">
    <property type="term" value="F:ubiquitin protein ligase binding"/>
    <property type="evidence" value="ECO:0007669"/>
    <property type="project" value="TreeGrafter"/>
</dbReference>
<organism evidence="3 4">
    <name type="scientific">Geotrichum candidum</name>
    <name type="common">Oospora lactis</name>
    <name type="synonym">Dipodascus geotrichum</name>
    <dbReference type="NCBI Taxonomy" id="1173061"/>
    <lineage>
        <taxon>Eukaryota</taxon>
        <taxon>Fungi</taxon>
        <taxon>Dikarya</taxon>
        <taxon>Ascomycota</taxon>
        <taxon>Saccharomycotina</taxon>
        <taxon>Dipodascomycetes</taxon>
        <taxon>Dipodascales</taxon>
        <taxon>Dipodascaceae</taxon>
        <taxon>Geotrichum</taxon>
    </lineage>
</organism>
<proteinExistence type="predicted"/>
<dbReference type="InterPro" id="IPR014752">
    <property type="entry name" value="Arrestin-like_C"/>
</dbReference>
<feature type="domain" description="Arrestin C-terminal-like" evidence="2">
    <location>
        <begin position="356"/>
        <end position="526"/>
    </location>
</feature>
<dbReference type="SMART" id="SM01017">
    <property type="entry name" value="Arrestin_C"/>
    <property type="match status" value="1"/>
</dbReference>
<dbReference type="Gene3D" id="2.60.40.640">
    <property type="match status" value="1"/>
</dbReference>
<feature type="region of interest" description="Disordered" evidence="1">
    <location>
        <begin position="637"/>
        <end position="670"/>
    </location>
</feature>
<feature type="region of interest" description="Disordered" evidence="1">
    <location>
        <begin position="51"/>
        <end position="119"/>
    </location>
</feature>
<gene>
    <name evidence="3" type="ORF">BN980_GECA06s02496g</name>
</gene>
<protein>
    <submittedName>
        <fullName evidence="3">Similar to Saccharomyces cerevisiae YJL084C ALY2 Alpha arrestin that controls nutrient-mediated intracellular sorting of permease Gap1p</fullName>
    </submittedName>
</protein>
<accession>A0A0J9X9M0</accession>
<evidence type="ECO:0000256" key="1">
    <source>
        <dbReference type="SAM" id="MobiDB-lite"/>
    </source>
</evidence>
<dbReference type="PANTHER" id="PTHR11188:SF17">
    <property type="entry name" value="FI21816P1"/>
    <property type="match status" value="1"/>
</dbReference>
<feature type="region of interest" description="Disordered" evidence="1">
    <location>
        <begin position="1"/>
        <end position="29"/>
    </location>
</feature>
<feature type="compositionally biased region" description="Low complexity" evidence="1">
    <location>
        <begin position="649"/>
        <end position="661"/>
    </location>
</feature>
<dbReference type="GO" id="GO:0030674">
    <property type="term" value="F:protein-macromolecule adaptor activity"/>
    <property type="evidence" value="ECO:0007669"/>
    <property type="project" value="TreeGrafter"/>
</dbReference>
<reference evidence="3" key="1">
    <citation type="submission" date="2014-03" db="EMBL/GenBank/DDBJ databases">
        <authorList>
            <person name="Casaregola S."/>
        </authorList>
    </citation>
    <scope>NUCLEOTIDE SEQUENCE [LARGE SCALE GENOMIC DNA]</scope>
    <source>
        <strain evidence="3">CLIB 918</strain>
    </source>
</reference>
<sequence length="690" mass="76254">MPPTAPNTNDITSHVYGTPRWLASSPSGSVSLSISLQEDKIFLACPNTSVSSYRDNDGSSREESDSTSQPSTSQATASSSSPLIPSLSNSQNDKNIKKRVSTQRSLHLSSLPMDSKPSDLPSSILRGSLLMKLTKPTKIKDISVRFYGKCKTDWLESNIEDELMLGGSQVYDEVTISSHSWKYVNTPLGSTDHSSIVTIGSTSVISTNLFGADVVQFQPTTKKASVVAEASTKLEFKKKNPDHDINLPLFTPNYFQPEKTKTGVHPDLTSVVSQGSSTVYPAGQYVFNFNLAIDARTADTTICSFGDIKYFLVAKVSRPSRFAMNISCQREVGLIRSPPNLADMSAHGPLSISRDWNNRLRYEISSPHSYIPVGSPIPLSIKLTPLEKVCVHRVKVHIIEEVTYISSWVGQAKHKEPIRKVLCFYKSASGSTPTKKKKGQPGASLLELEEGSFAGTTEFDASMARIIPSMTSQNFLRPDVVFNPLIHVKHRLHVSFRISKQESYDPERKYYEVLVDVPIHFLSPHCKAGSIQLPQYVEFYDRTASLPTAHDDRYAPNEDVEAEFGQPLVHALSSQLSRSSELSSSAYAIDNFPYIDFIPPDDDSMLPSFDLSQEIQRRRASSTTRQCQPNMIFLSPQQLASRQRRESSSSESSVFTSSDESIINDTPPNYNSVVNQTNLMSSVMGQVSGS</sequence>
<dbReference type="Proteomes" id="UP000242525">
    <property type="component" value="Unassembled WGS sequence"/>
</dbReference>
<dbReference type="GO" id="GO:0005829">
    <property type="term" value="C:cytosol"/>
    <property type="evidence" value="ECO:0007669"/>
    <property type="project" value="TreeGrafter"/>
</dbReference>
<dbReference type="EMBL" id="CCBN010000006">
    <property type="protein sequence ID" value="CDO53961.1"/>
    <property type="molecule type" value="Genomic_DNA"/>
</dbReference>
<name>A0A0J9X9M0_GEOCN</name>
<dbReference type="InterPro" id="IPR050357">
    <property type="entry name" value="Arrestin_domain-protein"/>
</dbReference>
<dbReference type="InterPro" id="IPR011022">
    <property type="entry name" value="Arrestin_C-like"/>
</dbReference>
<dbReference type="OrthoDB" id="2238745at2759"/>
<dbReference type="AlphaFoldDB" id="A0A0J9X9M0"/>
<dbReference type="Pfam" id="PF02752">
    <property type="entry name" value="Arrestin_C"/>
    <property type="match status" value="1"/>
</dbReference>
<dbReference type="PANTHER" id="PTHR11188">
    <property type="entry name" value="ARRESTIN DOMAIN CONTAINING PROTEIN"/>
    <property type="match status" value="1"/>
</dbReference>
<evidence type="ECO:0000259" key="2">
    <source>
        <dbReference type="SMART" id="SM01017"/>
    </source>
</evidence>
<dbReference type="GO" id="GO:0005886">
    <property type="term" value="C:plasma membrane"/>
    <property type="evidence" value="ECO:0007669"/>
    <property type="project" value="TreeGrafter"/>
</dbReference>
<keyword evidence="4" id="KW-1185">Reference proteome</keyword>